<dbReference type="InterPro" id="IPR058488">
    <property type="entry name" value="DUF8175"/>
</dbReference>
<dbReference type="Pfam" id="PF26526">
    <property type="entry name" value="DUF8175"/>
    <property type="match status" value="1"/>
</dbReference>
<dbReference type="Proteomes" id="UP001500731">
    <property type="component" value="Unassembled WGS sequence"/>
</dbReference>
<feature type="region of interest" description="Disordered" evidence="1">
    <location>
        <begin position="57"/>
        <end position="86"/>
    </location>
</feature>
<gene>
    <name evidence="4" type="ORF">GCM10023171_17860</name>
</gene>
<reference evidence="5" key="1">
    <citation type="journal article" date="2019" name="Int. J. Syst. Evol. Microbiol.">
        <title>The Global Catalogue of Microorganisms (GCM) 10K type strain sequencing project: providing services to taxonomists for standard genome sequencing and annotation.</title>
        <authorList>
            <consortium name="The Broad Institute Genomics Platform"/>
            <consortium name="The Broad Institute Genome Sequencing Center for Infectious Disease"/>
            <person name="Wu L."/>
            <person name="Ma J."/>
        </authorList>
    </citation>
    <scope>NUCLEOTIDE SEQUENCE [LARGE SCALE GENOMIC DNA]</scope>
    <source>
        <strain evidence="5">JCM 17839</strain>
    </source>
</reference>
<name>A0ABP8PCV4_9MICO</name>
<evidence type="ECO:0000256" key="2">
    <source>
        <dbReference type="SAM" id="Phobius"/>
    </source>
</evidence>
<protein>
    <recommendedName>
        <fullName evidence="3">DUF8175 domain-containing protein</fullName>
    </recommendedName>
</protein>
<proteinExistence type="predicted"/>
<accession>A0ABP8PCV4</accession>
<sequence length="258" mass="27283">MAKQKQHEPGSRPWRDVSVFAGGPGQKWTGWASGIILVLLLGGSAFILLPKAWMSPGQAPVSKSSPQPSTKPASTTVCSNSPSNPSDLAAPSDLSWTVAYGNSWPTSESTGPLKTVDGLAQCFAHSPAGAAMAAVGATQAVRAADTVTAQKILGSRYVQNEGLVKASAGIAKTYAAQPPQSRQWARTMGFKVLSYTDVQAQILLVENWPQRGQYTGFTVTLRWVDADWKILLEPSGQLSSTPDITVDPNGFTPWEAAG</sequence>
<feature type="domain" description="DUF8175" evidence="3">
    <location>
        <begin position="63"/>
        <end position="253"/>
    </location>
</feature>
<evidence type="ECO:0000313" key="5">
    <source>
        <dbReference type="Proteomes" id="UP001500731"/>
    </source>
</evidence>
<feature type="compositionally biased region" description="Polar residues" evidence="1">
    <location>
        <begin position="61"/>
        <end position="86"/>
    </location>
</feature>
<keyword evidence="2" id="KW-0472">Membrane</keyword>
<keyword evidence="2" id="KW-1133">Transmembrane helix</keyword>
<evidence type="ECO:0000313" key="4">
    <source>
        <dbReference type="EMBL" id="GAA4484653.1"/>
    </source>
</evidence>
<evidence type="ECO:0000256" key="1">
    <source>
        <dbReference type="SAM" id="MobiDB-lite"/>
    </source>
</evidence>
<keyword evidence="2" id="KW-0812">Transmembrane</keyword>
<dbReference type="RefSeq" id="WP_345186219.1">
    <property type="nucleotide sequence ID" value="NZ_BAABGP010000012.1"/>
</dbReference>
<evidence type="ECO:0000259" key="3">
    <source>
        <dbReference type="Pfam" id="PF26526"/>
    </source>
</evidence>
<dbReference type="EMBL" id="BAABGP010000012">
    <property type="protein sequence ID" value="GAA4484653.1"/>
    <property type="molecule type" value="Genomic_DNA"/>
</dbReference>
<keyword evidence="5" id="KW-1185">Reference proteome</keyword>
<feature type="transmembrane region" description="Helical" evidence="2">
    <location>
        <begin position="28"/>
        <end position="49"/>
    </location>
</feature>
<comment type="caution">
    <text evidence="4">The sequence shown here is derived from an EMBL/GenBank/DDBJ whole genome shotgun (WGS) entry which is preliminary data.</text>
</comment>
<organism evidence="4 5">
    <name type="scientific">Microbacterium panaciterrae</name>
    <dbReference type="NCBI Taxonomy" id="985759"/>
    <lineage>
        <taxon>Bacteria</taxon>
        <taxon>Bacillati</taxon>
        <taxon>Actinomycetota</taxon>
        <taxon>Actinomycetes</taxon>
        <taxon>Micrococcales</taxon>
        <taxon>Microbacteriaceae</taxon>
        <taxon>Microbacterium</taxon>
    </lineage>
</organism>